<dbReference type="RefSeq" id="WP_409527289.1">
    <property type="nucleotide sequence ID" value="NZ_JACHBB010000037.1"/>
</dbReference>
<name>A0A7W8XL28_9HYPH</name>
<protein>
    <submittedName>
        <fullName evidence="1">Uncharacterized protein</fullName>
    </submittedName>
</protein>
<comment type="caution">
    <text evidence="1">The sequence shown here is derived from an EMBL/GenBank/DDBJ whole genome shotgun (WGS) entry which is preliminary data.</text>
</comment>
<gene>
    <name evidence="1" type="ORF">GGI59_006554</name>
</gene>
<evidence type="ECO:0000313" key="2">
    <source>
        <dbReference type="Proteomes" id="UP000528824"/>
    </source>
</evidence>
<reference evidence="1 2" key="1">
    <citation type="submission" date="2020-08" db="EMBL/GenBank/DDBJ databases">
        <title>Genomic Encyclopedia of Type Strains, Phase IV (KMG-V): Genome sequencing to study the core and pangenomes of soil and plant-associated prokaryotes.</title>
        <authorList>
            <person name="Whitman W."/>
        </authorList>
    </citation>
    <scope>NUCLEOTIDE SEQUENCE [LARGE SCALE GENOMIC DNA]</scope>
    <source>
        <strain evidence="1 2">SEMIA 4034</strain>
    </source>
</reference>
<dbReference type="AlphaFoldDB" id="A0A7W8XL28"/>
<keyword evidence="2" id="KW-1185">Reference proteome</keyword>
<dbReference type="Proteomes" id="UP000528824">
    <property type="component" value="Unassembled WGS sequence"/>
</dbReference>
<organism evidence="1 2">
    <name type="scientific">Rhizobium lentis</name>
    <dbReference type="NCBI Taxonomy" id="1138194"/>
    <lineage>
        <taxon>Bacteria</taxon>
        <taxon>Pseudomonadati</taxon>
        <taxon>Pseudomonadota</taxon>
        <taxon>Alphaproteobacteria</taxon>
        <taxon>Hyphomicrobiales</taxon>
        <taxon>Rhizobiaceae</taxon>
        <taxon>Rhizobium/Agrobacterium group</taxon>
        <taxon>Rhizobium</taxon>
    </lineage>
</organism>
<dbReference type="EMBL" id="JACHBC010000036">
    <property type="protein sequence ID" value="MBB5564842.1"/>
    <property type="molecule type" value="Genomic_DNA"/>
</dbReference>
<accession>A0A7W8XL28</accession>
<sequence length="86" mass="9795">MIDDRKDVTLDEMVGRLSTERQVTISRSALVVRLPDGRRRSIRRSATDLAAAWPEARSESKSAPRISVRTLLTLMRHLNSMVTFRS</sequence>
<evidence type="ECO:0000313" key="1">
    <source>
        <dbReference type="EMBL" id="MBB5564842.1"/>
    </source>
</evidence>
<proteinExistence type="predicted"/>